<sequence length="209" mass="24337">MFNFLNFQPLIQLFSPCSLCELGMREKSSLCKDCWEQLPWLKQTIQRNNQSVLVACNYAYPINRIIQQFKYEQKLHYQILLGEILKQLKFPKVQAIVPMPISNQRLIERGFNQSLLLANILSKHLKIPVWQPIQRLNEHAQKGLSRLERFENIEQQFLPHHQEKRRYRRVLIIDDVITTGSSVNALSQALKQLGCTSIHTACLAATPKS</sequence>
<keyword evidence="3" id="KW-0808">Transferase</keyword>
<evidence type="ECO:0000256" key="1">
    <source>
        <dbReference type="ARBA" id="ARBA00008007"/>
    </source>
</evidence>
<evidence type="ECO:0000313" key="4">
    <source>
        <dbReference type="Proteomes" id="UP000195162"/>
    </source>
</evidence>
<dbReference type="Pfam" id="PF00156">
    <property type="entry name" value="Pribosyltran"/>
    <property type="match status" value="1"/>
</dbReference>
<dbReference type="SUPFAM" id="SSF53271">
    <property type="entry name" value="PRTase-like"/>
    <property type="match status" value="1"/>
</dbReference>
<comment type="caution">
    <text evidence="3">The sequence shown here is derived from an EMBL/GenBank/DDBJ whole genome shotgun (WGS) entry which is preliminary data.</text>
</comment>
<organism evidence="3 4">
    <name type="scientific">Acinetobacter pittii</name>
    <name type="common">Acinetobacter genomosp. 3</name>
    <dbReference type="NCBI Taxonomy" id="48296"/>
    <lineage>
        <taxon>Bacteria</taxon>
        <taxon>Pseudomonadati</taxon>
        <taxon>Pseudomonadota</taxon>
        <taxon>Gammaproteobacteria</taxon>
        <taxon>Moraxellales</taxon>
        <taxon>Moraxellaceae</taxon>
        <taxon>Acinetobacter</taxon>
        <taxon>Acinetobacter calcoaceticus/baumannii complex</taxon>
    </lineage>
</organism>
<dbReference type="PANTHER" id="PTHR47505">
    <property type="entry name" value="DNA UTILIZATION PROTEIN YHGH"/>
    <property type="match status" value="1"/>
</dbReference>
<feature type="domain" description="Phosphoribosyltransferase" evidence="2">
    <location>
        <begin position="114"/>
        <end position="208"/>
    </location>
</feature>
<evidence type="ECO:0000259" key="2">
    <source>
        <dbReference type="Pfam" id="PF00156"/>
    </source>
</evidence>
<dbReference type="EMBL" id="NGIR01000024">
    <property type="protein sequence ID" value="OTU28050.1"/>
    <property type="molecule type" value="Genomic_DNA"/>
</dbReference>
<dbReference type="InterPro" id="IPR000836">
    <property type="entry name" value="PRTase_dom"/>
</dbReference>
<name>A0A242U5G5_ACIPI</name>
<dbReference type="CDD" id="cd06223">
    <property type="entry name" value="PRTases_typeI"/>
    <property type="match status" value="1"/>
</dbReference>
<dbReference type="RefSeq" id="WP_086265767.1">
    <property type="nucleotide sequence ID" value="NZ_CAJHGL010000002.1"/>
</dbReference>
<keyword evidence="3" id="KW-0328">Glycosyltransferase</keyword>
<proteinExistence type="inferred from homology"/>
<evidence type="ECO:0000313" key="3">
    <source>
        <dbReference type="EMBL" id="OTU28050.1"/>
    </source>
</evidence>
<dbReference type="InterPro" id="IPR029057">
    <property type="entry name" value="PRTase-like"/>
</dbReference>
<dbReference type="GO" id="GO:0016757">
    <property type="term" value="F:glycosyltransferase activity"/>
    <property type="evidence" value="ECO:0007669"/>
    <property type="project" value="UniProtKB-KW"/>
</dbReference>
<comment type="similarity">
    <text evidence="1">Belongs to the ComF/GntX family.</text>
</comment>
<accession>A0A242U5G5</accession>
<reference evidence="3 4" key="1">
    <citation type="submission" date="2017-05" db="EMBL/GenBank/DDBJ databases">
        <authorList>
            <person name="Song R."/>
            <person name="Chenine A.L."/>
            <person name="Ruprecht R.M."/>
        </authorList>
    </citation>
    <scope>NUCLEOTIDE SEQUENCE [LARGE SCALE GENOMIC DNA]</scope>
    <source>
        <strain evidence="3 4">ARLG1955</strain>
    </source>
</reference>
<protein>
    <submittedName>
        <fullName evidence="3">Amidophosphoribosyltransferase</fullName>
    </submittedName>
</protein>
<dbReference type="InterPro" id="IPR051910">
    <property type="entry name" value="ComF/GntX_DNA_util-trans"/>
</dbReference>
<dbReference type="PANTHER" id="PTHR47505:SF1">
    <property type="entry name" value="DNA UTILIZATION PROTEIN YHGH"/>
    <property type="match status" value="1"/>
</dbReference>
<dbReference type="Proteomes" id="UP000195162">
    <property type="component" value="Unassembled WGS sequence"/>
</dbReference>
<dbReference type="Gene3D" id="3.40.50.2020">
    <property type="match status" value="1"/>
</dbReference>
<dbReference type="AlphaFoldDB" id="A0A242U5G5"/>
<gene>
    <name evidence="3" type="ORF">CAT59_10535</name>
</gene>